<proteinExistence type="inferred from homology"/>
<keyword evidence="12" id="KW-0732">Signal</keyword>
<dbReference type="GO" id="GO:0000026">
    <property type="term" value="F:alpha-1,2-mannosyltransferase activity"/>
    <property type="evidence" value="ECO:0007669"/>
    <property type="project" value="TreeGrafter"/>
</dbReference>
<feature type="transmembrane region" description="Helical" evidence="11">
    <location>
        <begin position="129"/>
        <end position="152"/>
    </location>
</feature>
<evidence type="ECO:0000256" key="2">
    <source>
        <dbReference type="ARBA" id="ARBA00004687"/>
    </source>
</evidence>
<evidence type="ECO:0000256" key="11">
    <source>
        <dbReference type="RuleBase" id="RU363075"/>
    </source>
</evidence>
<feature type="signal peptide" evidence="12">
    <location>
        <begin position="1"/>
        <end position="17"/>
    </location>
</feature>
<evidence type="ECO:0000256" key="5">
    <source>
        <dbReference type="ARBA" id="ARBA00022679"/>
    </source>
</evidence>
<keyword evidence="7 11" id="KW-0256">Endoplasmic reticulum</keyword>
<evidence type="ECO:0000256" key="10">
    <source>
        <dbReference type="ARBA" id="ARBA00038466"/>
    </source>
</evidence>
<dbReference type="PANTHER" id="PTHR22760:SF3">
    <property type="entry name" value="GPI MANNOSYLTRANSFERASE 4"/>
    <property type="match status" value="1"/>
</dbReference>
<dbReference type="EC" id="2.4.1.-" evidence="11"/>
<sequence length="710" mass="81145">MFDGVMATLYKILTALGLLNSWSLKGPGTVGYCSLDGPWTVGSCSLEGPETVGSCSPEGSETLDHSLAPYWLWAGLRILFTVWPQSGYIHPDEFFQSVEVIAGDVFDIEVARPWEFNTTFPLRSIALPYLTAGIPLILIKILSPFLLLWFNWNLKTSYVLLITPRLVTCMLSFVSDYCLYKICKVYGQNYRTRLITFATSYVVLVYGTRTFSNTIEMTFTSLLLYFVADCMAHSDQVIQQEEFLSDKYKEADTPVERVKLYKIRSSLPSHSLSRCFALASITVLGTFNRPTFIAFAFPPIFFWLQRGLGSKIISLHDFHLRMLLFILSGVPTAVFLIMIDSFYYGYLTMGEIAMMKLGPDNLVVTPVNFIKYNMNSSNLAHHGLHPRYVHFLVNIPLLYNVLGVVGITAFLRIIYRGICKRWSDLPRVQSIVGLMTLSFLIPIGLLSLFPHQEARFLIPVTVPLVFLYAQRIRHIPSTECRQEQGKTNFFFVKGSQGSFLLSLWYFFNILMFGFFGFLHQGGVYNLANHFSEELTIKPRLTTIHLVTSHIYSMPLFLLQLRNSKRPLFSKQTGQRYRLARSFYSYEMGSDSLENVHHKLVSILKSCEESQTEKKLDYRLFVAVPASLLENFDKTVVNFNSSFSYSVSKVFYPHVSTEALPTLSFEDECHLENMNLRFCKAKQIYLAPLQYFSKLAHQFGLALLEMHKLAL</sequence>
<reference evidence="13" key="1">
    <citation type="submission" date="2020-11" db="EMBL/GenBank/DDBJ databases">
        <authorList>
            <person name="Tran Van P."/>
        </authorList>
    </citation>
    <scope>NUCLEOTIDE SEQUENCE</scope>
</reference>
<evidence type="ECO:0000256" key="4">
    <source>
        <dbReference type="ARBA" id="ARBA00022676"/>
    </source>
</evidence>
<keyword evidence="4 11" id="KW-0328">Glycosyltransferase</keyword>
<feature type="transmembrane region" description="Helical" evidence="11">
    <location>
        <begin position="158"/>
        <end position="180"/>
    </location>
</feature>
<feature type="transmembrane region" description="Helical" evidence="11">
    <location>
        <begin position="499"/>
        <end position="520"/>
    </location>
</feature>
<feature type="transmembrane region" description="Helical" evidence="11">
    <location>
        <begin position="323"/>
        <end position="346"/>
    </location>
</feature>
<dbReference type="EMBL" id="OE000344">
    <property type="protein sequence ID" value="CAD7453476.1"/>
    <property type="molecule type" value="Genomic_DNA"/>
</dbReference>
<dbReference type="GO" id="GO:0006506">
    <property type="term" value="P:GPI anchor biosynthetic process"/>
    <property type="evidence" value="ECO:0007669"/>
    <property type="project" value="UniProtKB-KW"/>
</dbReference>
<feature type="transmembrane region" description="Helical" evidence="11">
    <location>
        <begin position="388"/>
        <end position="411"/>
    </location>
</feature>
<feature type="transmembrane region" description="Helical" evidence="11">
    <location>
        <begin position="192"/>
        <end position="212"/>
    </location>
</feature>
<comment type="subcellular location">
    <subcellularLocation>
        <location evidence="1 11">Endoplasmic reticulum membrane</location>
        <topology evidence="1 11">Multi-pass membrane protein</topology>
    </subcellularLocation>
</comment>
<protein>
    <recommendedName>
        <fullName evidence="11">Mannosyltransferase</fullName>
        <ecNumber evidence="11">2.4.1.-</ecNumber>
    </recommendedName>
</protein>
<keyword evidence="8 11" id="KW-1133">Transmembrane helix</keyword>
<dbReference type="PANTHER" id="PTHR22760">
    <property type="entry name" value="GLYCOSYLTRANSFERASE"/>
    <property type="match status" value="1"/>
</dbReference>
<evidence type="ECO:0000256" key="1">
    <source>
        <dbReference type="ARBA" id="ARBA00004477"/>
    </source>
</evidence>
<feature type="transmembrane region" description="Helical" evidence="11">
    <location>
        <begin position="431"/>
        <end position="450"/>
    </location>
</feature>
<evidence type="ECO:0000256" key="8">
    <source>
        <dbReference type="ARBA" id="ARBA00022989"/>
    </source>
</evidence>
<keyword evidence="5" id="KW-0808">Transferase</keyword>
<name>A0A7R9IBV4_9NEOP</name>
<evidence type="ECO:0000313" key="13">
    <source>
        <dbReference type="EMBL" id="CAD7453476.1"/>
    </source>
</evidence>
<organism evidence="13">
    <name type="scientific">Timema tahoe</name>
    <dbReference type="NCBI Taxonomy" id="61484"/>
    <lineage>
        <taxon>Eukaryota</taxon>
        <taxon>Metazoa</taxon>
        <taxon>Ecdysozoa</taxon>
        <taxon>Arthropoda</taxon>
        <taxon>Hexapoda</taxon>
        <taxon>Insecta</taxon>
        <taxon>Pterygota</taxon>
        <taxon>Neoptera</taxon>
        <taxon>Polyneoptera</taxon>
        <taxon>Phasmatodea</taxon>
        <taxon>Timematodea</taxon>
        <taxon>Timematoidea</taxon>
        <taxon>Timematidae</taxon>
        <taxon>Timema</taxon>
    </lineage>
</organism>
<dbReference type="Pfam" id="PF03901">
    <property type="entry name" value="Glyco_transf_22"/>
    <property type="match status" value="1"/>
</dbReference>
<comment type="similarity">
    <text evidence="10">Belongs to the glycosyltransferase 22 family. PIGZ subfamily.</text>
</comment>
<dbReference type="AlphaFoldDB" id="A0A7R9IBV4"/>
<feature type="transmembrane region" description="Helical" evidence="11">
    <location>
        <begin position="276"/>
        <end position="302"/>
    </location>
</feature>
<comment type="pathway">
    <text evidence="2">Glycolipid biosynthesis; glycosylphosphatidylinositol-anchor biosynthesis.</text>
</comment>
<keyword evidence="3" id="KW-0337">GPI-anchor biosynthesis</keyword>
<gene>
    <name evidence="13" type="ORF">TTEB3V08_LOCUS1614</name>
</gene>
<evidence type="ECO:0000256" key="12">
    <source>
        <dbReference type="SAM" id="SignalP"/>
    </source>
</evidence>
<evidence type="ECO:0000256" key="9">
    <source>
        <dbReference type="ARBA" id="ARBA00023136"/>
    </source>
</evidence>
<keyword evidence="6 11" id="KW-0812">Transmembrane</keyword>
<evidence type="ECO:0000256" key="3">
    <source>
        <dbReference type="ARBA" id="ARBA00022502"/>
    </source>
</evidence>
<evidence type="ECO:0000256" key="6">
    <source>
        <dbReference type="ARBA" id="ARBA00022692"/>
    </source>
</evidence>
<feature type="chain" id="PRO_5030606712" description="Mannosyltransferase" evidence="12">
    <location>
        <begin position="18"/>
        <end position="710"/>
    </location>
</feature>
<accession>A0A7R9IBV4</accession>
<dbReference type="GO" id="GO:0005789">
    <property type="term" value="C:endoplasmic reticulum membrane"/>
    <property type="evidence" value="ECO:0007669"/>
    <property type="project" value="UniProtKB-SubCell"/>
</dbReference>
<dbReference type="InterPro" id="IPR005599">
    <property type="entry name" value="GPI_mannosylTrfase"/>
</dbReference>
<evidence type="ECO:0000256" key="7">
    <source>
        <dbReference type="ARBA" id="ARBA00022824"/>
    </source>
</evidence>
<keyword evidence="9 11" id="KW-0472">Membrane</keyword>